<feature type="compositionally biased region" description="Low complexity" evidence="1">
    <location>
        <begin position="250"/>
        <end position="288"/>
    </location>
</feature>
<dbReference type="GO" id="GO:0005506">
    <property type="term" value="F:iron ion binding"/>
    <property type="evidence" value="ECO:0007669"/>
    <property type="project" value="InterPro"/>
</dbReference>
<dbReference type="Proteomes" id="UP001058003">
    <property type="component" value="Chromosome"/>
</dbReference>
<accession>A0A9Q9IEL8</accession>
<dbReference type="RefSeq" id="WP_033366155.1">
    <property type="nucleotide sequence ID" value="NZ_CP073767.1"/>
</dbReference>
<name>A0A9Q9IEL8_9ACTN</name>
<dbReference type="InterPro" id="IPR036396">
    <property type="entry name" value="Cyt_P450_sf"/>
</dbReference>
<dbReference type="AlphaFoldDB" id="A0A9Q9IEL8"/>
<dbReference type="KEGG" id="daur:Daura_30595"/>
<gene>
    <name evidence="2" type="ORF">Daura_30595</name>
</gene>
<evidence type="ECO:0000313" key="3">
    <source>
        <dbReference type="Proteomes" id="UP001058003"/>
    </source>
</evidence>
<feature type="region of interest" description="Disordered" evidence="1">
    <location>
        <begin position="250"/>
        <end position="297"/>
    </location>
</feature>
<organism evidence="2 3">
    <name type="scientific">Dactylosporangium aurantiacum</name>
    <dbReference type="NCBI Taxonomy" id="35754"/>
    <lineage>
        <taxon>Bacteria</taxon>
        <taxon>Bacillati</taxon>
        <taxon>Actinomycetota</taxon>
        <taxon>Actinomycetes</taxon>
        <taxon>Micromonosporales</taxon>
        <taxon>Micromonosporaceae</taxon>
        <taxon>Dactylosporangium</taxon>
    </lineage>
</organism>
<dbReference type="Gene3D" id="1.10.630.10">
    <property type="entry name" value="Cytochrome P450"/>
    <property type="match status" value="1"/>
</dbReference>
<proteinExistence type="predicted"/>
<dbReference type="GO" id="GO:0016705">
    <property type="term" value="F:oxidoreductase activity, acting on paired donors, with incorporation or reduction of molecular oxygen"/>
    <property type="evidence" value="ECO:0007669"/>
    <property type="project" value="InterPro"/>
</dbReference>
<sequence>MLFDPAASLLAAQPHGGDVRVVTGEHLVGQLCRDPATFADATTLVAPHAPGAPPLDARARALLSLVWPTSPAQARLIWGARLRPLLGTATGEDLLDRLDDLVPSLVAEVVGIPAPVLRRVEARSAFTARACPDQVTRAAAPLALLHTAVAKVVRDRAARSAAPLRPDHQETVLDEALFWRSVGRDEVSLDEVAALVSALTAAAWDATRAVLPRLLGAMTAPTADGATVPTATAASHVTVPTATGPAAATAATAPPAVPTASGAAVPTATGPAAVPTAPTTNGGPAPTASGVAAPAGSARATADRPAWAGLASGAAERAALVDAAIRGGSPTVGWLRVTTAAATIDGATVPAGTRCLWLVDAADPADRRTGAALRTLRWLSPGAPDGAGATFARLVGDTVLTATAATRPRRPRPYLPDTATA</sequence>
<protein>
    <submittedName>
        <fullName evidence="2">Uncharacterized protein</fullName>
    </submittedName>
</protein>
<evidence type="ECO:0000256" key="1">
    <source>
        <dbReference type="SAM" id="MobiDB-lite"/>
    </source>
</evidence>
<evidence type="ECO:0000313" key="2">
    <source>
        <dbReference type="EMBL" id="UWZ51105.1"/>
    </source>
</evidence>
<dbReference type="GO" id="GO:0004497">
    <property type="term" value="F:monooxygenase activity"/>
    <property type="evidence" value="ECO:0007669"/>
    <property type="project" value="InterPro"/>
</dbReference>
<reference evidence="2" key="1">
    <citation type="submission" date="2021-04" db="EMBL/GenBank/DDBJ databases">
        <title>Dactylosporangium aurantiacum NRRL B-8018 full assembly.</title>
        <authorList>
            <person name="Hartkoorn R.C."/>
            <person name="Beaudoing E."/>
            <person name="Hot D."/>
        </authorList>
    </citation>
    <scope>NUCLEOTIDE SEQUENCE</scope>
    <source>
        <strain evidence="2">NRRL B-8018</strain>
    </source>
</reference>
<dbReference type="GO" id="GO:0020037">
    <property type="term" value="F:heme binding"/>
    <property type="evidence" value="ECO:0007669"/>
    <property type="project" value="InterPro"/>
</dbReference>
<dbReference type="SUPFAM" id="SSF48264">
    <property type="entry name" value="Cytochrome P450"/>
    <property type="match status" value="1"/>
</dbReference>
<keyword evidence="3" id="KW-1185">Reference proteome</keyword>
<dbReference type="EMBL" id="CP073767">
    <property type="protein sequence ID" value="UWZ51105.1"/>
    <property type="molecule type" value="Genomic_DNA"/>
</dbReference>